<dbReference type="AlphaFoldDB" id="K9EEC4"/>
<dbReference type="STRING" id="202789.GCA_001457435_00948"/>
<dbReference type="EMBL" id="AGWL01000006">
    <property type="protein sequence ID" value="EKU95028.1"/>
    <property type="molecule type" value="Genomic_DNA"/>
</dbReference>
<comment type="caution">
    <text evidence="1">The sequence shown here is derived from an EMBL/GenBank/DDBJ whole genome shotgun (WGS) entry which is preliminary data.</text>
</comment>
<dbReference type="HOGENOM" id="CLU_3408470_0_0_11"/>
<gene>
    <name evidence="1" type="ORF">HMPREF9233_01166</name>
</gene>
<sequence>MARALAMMTAMSMYMANMRMRSELAPEDL</sequence>
<proteinExistence type="predicted"/>
<protein>
    <submittedName>
        <fullName evidence="1">Uncharacterized protein</fullName>
    </submittedName>
</protein>
<accession>K9EEC4</accession>
<evidence type="ECO:0000313" key="2">
    <source>
        <dbReference type="Proteomes" id="UP000009888"/>
    </source>
</evidence>
<evidence type="ECO:0000313" key="1">
    <source>
        <dbReference type="EMBL" id="EKU95028.1"/>
    </source>
</evidence>
<reference evidence="1 2" key="1">
    <citation type="submission" date="2012-09" db="EMBL/GenBank/DDBJ databases">
        <title>The Genome Sequence of Actinobaculum massiliae ACS-171-V-COL2.</title>
        <authorList>
            <consortium name="The Broad Institute Genome Sequencing Platform"/>
            <person name="Earl A."/>
            <person name="Ward D."/>
            <person name="Feldgarden M."/>
            <person name="Gevers D."/>
            <person name="Saerens B."/>
            <person name="Vaneechoutte M."/>
            <person name="Walker B."/>
            <person name="Young S.K."/>
            <person name="Zeng Q."/>
            <person name="Gargeya S."/>
            <person name="Fitzgerald M."/>
            <person name="Haas B."/>
            <person name="Abouelleil A."/>
            <person name="Alvarado L."/>
            <person name="Arachchi H.M."/>
            <person name="Berlin A."/>
            <person name="Chapman S.B."/>
            <person name="Goldberg J."/>
            <person name="Griggs A."/>
            <person name="Gujja S."/>
            <person name="Hansen M."/>
            <person name="Howarth C."/>
            <person name="Imamovic A."/>
            <person name="Larimer J."/>
            <person name="McCowen C."/>
            <person name="Montmayeur A."/>
            <person name="Murphy C."/>
            <person name="Neiman D."/>
            <person name="Pearson M."/>
            <person name="Priest M."/>
            <person name="Roberts A."/>
            <person name="Saif S."/>
            <person name="Shea T."/>
            <person name="Sisk P."/>
            <person name="Sykes S."/>
            <person name="Wortman J."/>
            <person name="Nusbaum C."/>
            <person name="Birren B."/>
        </authorList>
    </citation>
    <scope>NUCLEOTIDE SEQUENCE [LARGE SCALE GENOMIC DNA]</scope>
    <source>
        <strain evidence="2">ACS-171-V-Col2</strain>
    </source>
</reference>
<organism evidence="1 2">
    <name type="scientific">Actinobaculum massiliense ACS-171-V-Col2</name>
    <dbReference type="NCBI Taxonomy" id="883066"/>
    <lineage>
        <taxon>Bacteria</taxon>
        <taxon>Bacillati</taxon>
        <taxon>Actinomycetota</taxon>
        <taxon>Actinomycetes</taxon>
        <taxon>Actinomycetales</taxon>
        <taxon>Actinomycetaceae</taxon>
        <taxon>Actinobaculum</taxon>
    </lineage>
</organism>
<dbReference type="Proteomes" id="UP000009888">
    <property type="component" value="Unassembled WGS sequence"/>
</dbReference>
<name>K9EEC4_9ACTO</name>
<keyword evidence="2" id="KW-1185">Reference proteome</keyword>